<dbReference type="GO" id="GO:0000455">
    <property type="term" value="P:enzyme-directed rRNA pseudouridine synthesis"/>
    <property type="evidence" value="ECO:0007669"/>
    <property type="project" value="TreeGrafter"/>
</dbReference>
<dbReference type="GO" id="GO:0009982">
    <property type="term" value="F:pseudouridine synthase activity"/>
    <property type="evidence" value="ECO:0007669"/>
    <property type="project" value="InterPro"/>
</dbReference>
<dbReference type="EMBL" id="JAQONE010000021">
    <property type="protein sequence ID" value="MDC2829699.1"/>
    <property type="molecule type" value="Genomic_DNA"/>
</dbReference>
<organism evidence="6 7">
    <name type="scientific">Limosilactobacillus mucosae</name>
    <name type="common">Lactobacillus mucosae</name>
    <dbReference type="NCBI Taxonomy" id="97478"/>
    <lineage>
        <taxon>Bacteria</taxon>
        <taxon>Bacillati</taxon>
        <taxon>Bacillota</taxon>
        <taxon>Bacilli</taxon>
        <taxon>Lactobacillales</taxon>
        <taxon>Lactobacillaceae</taxon>
        <taxon>Limosilactobacillus</taxon>
    </lineage>
</organism>
<evidence type="ECO:0000259" key="5">
    <source>
        <dbReference type="Pfam" id="PF00849"/>
    </source>
</evidence>
<dbReference type="GO" id="GO:0140098">
    <property type="term" value="F:catalytic activity, acting on RNA"/>
    <property type="evidence" value="ECO:0007669"/>
    <property type="project" value="UniProtKB-ARBA"/>
</dbReference>
<dbReference type="InterPro" id="IPR050188">
    <property type="entry name" value="RluA_PseudoU_synthase"/>
</dbReference>
<protein>
    <recommendedName>
        <fullName evidence="3">RNA pseudouridylate synthase</fullName>
    </recommendedName>
    <alternativeName>
        <fullName evidence="4">RNA-uridine isomerase</fullName>
    </alternativeName>
</protein>
<gene>
    <name evidence="6" type="ORF">PO250_05185</name>
</gene>
<dbReference type="PANTHER" id="PTHR21600:SF87">
    <property type="entry name" value="RNA PSEUDOURIDYLATE SYNTHASE DOMAIN-CONTAINING PROTEIN 1"/>
    <property type="match status" value="1"/>
</dbReference>
<proteinExistence type="inferred from homology"/>
<evidence type="ECO:0000256" key="3">
    <source>
        <dbReference type="ARBA" id="ARBA00031870"/>
    </source>
</evidence>
<sequence>MEERWKIKETLPINQSPKSLRDLLQKQWLLPRRFVYYLRTRHNVLVNGQYRPVNYHVQPNDTIELTFNGDEFRTPQTHYQPTPMPKLDVLFENRDVLVVNKPAGQKMHPNQPLEVGTLLNDAAGYLKDTMADAFMVHRLDQATSGAVAIAKNPIVVPILDRRISQGQMHRQYIALVQGQMEHDAGRFDWPIGRDLLDQRKRCVDGYGAQPALTYYQVAWRGKDATLVRLKLATGRTHQLRVHLAYSGHPIIGDPLYDTTIASRMMLHGIKQQIILPFTEKIQTIQAPIDDEFKRILLKYK</sequence>
<comment type="similarity">
    <text evidence="2">Belongs to the pseudouridine synthase RluA family.</text>
</comment>
<dbReference type="PANTHER" id="PTHR21600">
    <property type="entry name" value="MITOCHONDRIAL RNA PSEUDOURIDINE SYNTHASE"/>
    <property type="match status" value="1"/>
</dbReference>
<evidence type="ECO:0000256" key="4">
    <source>
        <dbReference type="ARBA" id="ARBA00033164"/>
    </source>
</evidence>
<dbReference type="RefSeq" id="WP_272208862.1">
    <property type="nucleotide sequence ID" value="NZ_JAQOMV010000011.1"/>
</dbReference>
<dbReference type="GO" id="GO:0003723">
    <property type="term" value="F:RNA binding"/>
    <property type="evidence" value="ECO:0007669"/>
    <property type="project" value="InterPro"/>
</dbReference>
<dbReference type="CDD" id="cd02869">
    <property type="entry name" value="PseudoU_synth_RluA_like"/>
    <property type="match status" value="1"/>
</dbReference>
<dbReference type="Proteomes" id="UP001220670">
    <property type="component" value="Unassembled WGS sequence"/>
</dbReference>
<comment type="catalytic activity">
    <reaction evidence="1">
        <text>a uridine in RNA = a pseudouridine in RNA</text>
        <dbReference type="Rhea" id="RHEA:48348"/>
        <dbReference type="Rhea" id="RHEA-COMP:12068"/>
        <dbReference type="Rhea" id="RHEA-COMP:12069"/>
        <dbReference type="ChEBI" id="CHEBI:65314"/>
        <dbReference type="ChEBI" id="CHEBI:65315"/>
    </reaction>
</comment>
<feature type="domain" description="Pseudouridine synthase RsuA/RluA-like" evidence="5">
    <location>
        <begin position="95"/>
        <end position="244"/>
    </location>
</feature>
<evidence type="ECO:0000313" key="6">
    <source>
        <dbReference type="EMBL" id="MDC2829699.1"/>
    </source>
</evidence>
<comment type="caution">
    <text evidence="6">The sequence shown here is derived from an EMBL/GenBank/DDBJ whole genome shotgun (WGS) entry which is preliminary data.</text>
</comment>
<evidence type="ECO:0000256" key="2">
    <source>
        <dbReference type="ARBA" id="ARBA00010876"/>
    </source>
</evidence>
<accession>A0AAJ1HS28</accession>
<dbReference type="SUPFAM" id="SSF55120">
    <property type="entry name" value="Pseudouridine synthase"/>
    <property type="match status" value="1"/>
</dbReference>
<dbReference type="AlphaFoldDB" id="A0AAJ1HS28"/>
<reference evidence="6" key="1">
    <citation type="submission" date="2023-01" db="EMBL/GenBank/DDBJ databases">
        <title>Genome analysis of 13 Lactobacillus isolated from gut of wild boar.</title>
        <authorList>
            <person name="Papp P."/>
            <person name="Libisch B."/>
            <person name="Nagy T."/>
            <person name="Olasz F."/>
        </authorList>
    </citation>
    <scope>NUCLEOTIDE SEQUENCE</scope>
    <source>
        <strain evidence="6">F146</strain>
    </source>
</reference>
<evidence type="ECO:0000313" key="7">
    <source>
        <dbReference type="Proteomes" id="UP001220670"/>
    </source>
</evidence>
<name>A0AAJ1HS28_LIMMU</name>
<dbReference type="InterPro" id="IPR006145">
    <property type="entry name" value="PsdUridine_synth_RsuA/RluA"/>
</dbReference>
<dbReference type="Pfam" id="PF00849">
    <property type="entry name" value="PseudoU_synth_2"/>
    <property type="match status" value="1"/>
</dbReference>
<dbReference type="InterPro" id="IPR020103">
    <property type="entry name" value="PsdUridine_synth_cat_dom_sf"/>
</dbReference>
<evidence type="ECO:0000256" key="1">
    <source>
        <dbReference type="ARBA" id="ARBA00000073"/>
    </source>
</evidence>
<dbReference type="Gene3D" id="3.30.2350.10">
    <property type="entry name" value="Pseudouridine synthase"/>
    <property type="match status" value="1"/>
</dbReference>